<dbReference type="SUPFAM" id="SSF53335">
    <property type="entry name" value="S-adenosyl-L-methionine-dependent methyltransferases"/>
    <property type="match status" value="1"/>
</dbReference>
<evidence type="ECO:0000313" key="1">
    <source>
        <dbReference type="EMBL" id="MFC5711464.1"/>
    </source>
</evidence>
<dbReference type="EMBL" id="JBHSOZ010000002">
    <property type="protein sequence ID" value="MFC5711464.1"/>
    <property type="molecule type" value="Genomic_DNA"/>
</dbReference>
<comment type="caution">
    <text evidence="1">The sequence shown here is derived from an EMBL/GenBank/DDBJ whole genome shotgun (WGS) entry which is preliminary data.</text>
</comment>
<keyword evidence="2" id="KW-1185">Reference proteome</keyword>
<dbReference type="RefSeq" id="WP_385937754.1">
    <property type="nucleotide sequence ID" value="NZ_JBHSOZ010000002.1"/>
</dbReference>
<evidence type="ECO:0000313" key="2">
    <source>
        <dbReference type="Proteomes" id="UP001596142"/>
    </source>
</evidence>
<dbReference type="Gene3D" id="3.40.50.150">
    <property type="entry name" value="Vaccinia Virus protein VP39"/>
    <property type="match status" value="1"/>
</dbReference>
<name>A0ABW0YM84_9BACI</name>
<gene>
    <name evidence="1" type="ORF">ACFPU1_01575</name>
</gene>
<accession>A0ABW0YM84</accession>
<dbReference type="InterPro" id="IPR029063">
    <property type="entry name" value="SAM-dependent_MTases_sf"/>
</dbReference>
<dbReference type="Proteomes" id="UP001596142">
    <property type="component" value="Unassembled WGS sequence"/>
</dbReference>
<reference evidence="2" key="1">
    <citation type="journal article" date="2019" name="Int. J. Syst. Evol. Microbiol.">
        <title>The Global Catalogue of Microorganisms (GCM) 10K type strain sequencing project: providing services to taxonomists for standard genome sequencing and annotation.</title>
        <authorList>
            <consortium name="The Broad Institute Genomics Platform"/>
            <consortium name="The Broad Institute Genome Sequencing Center for Infectious Disease"/>
            <person name="Wu L."/>
            <person name="Ma J."/>
        </authorList>
    </citation>
    <scope>NUCLEOTIDE SEQUENCE [LARGE SCALE GENOMIC DNA]</scope>
    <source>
        <strain evidence="2">CECT 7184</strain>
    </source>
</reference>
<protein>
    <recommendedName>
        <fullName evidence="3">Methyltransferase domain-containing protein</fullName>
    </recommendedName>
</protein>
<organism evidence="1 2">
    <name type="scientific">Thalassorhabdus alkalitolerans</name>
    <dbReference type="NCBI Taxonomy" id="2282697"/>
    <lineage>
        <taxon>Bacteria</taxon>
        <taxon>Bacillati</taxon>
        <taxon>Bacillota</taxon>
        <taxon>Bacilli</taxon>
        <taxon>Bacillales</taxon>
        <taxon>Bacillaceae</taxon>
        <taxon>Thalassorhabdus</taxon>
    </lineage>
</organism>
<sequence length="655" mass="75521">MSKNKNLQQPWLQTRVGGNYVLLVGGRFEDGLTLEKSPNADILFASHYHTSAYFHRMLSEGKVVKTGNIDLYAFSGNFDLSIYKENQFDSVIIGEVPRELDYAALLSGIQRVLKPSGKFIWTEVIPSYPTFPVKEGYGFIERFIQIQKYFKRRETKFLTDDKIGYVGWNKESSEYSKDLVYKLAVKIGIEESERYFRHQEKAVQALKEENEQLRYYLNAFLEDHSKLLEAYETESTFYNRMRKSLYKETVSELSGDIIKKAEKAADTSSVSIASSTVPVKGSRPDQRMLKLTPAPSRKEQQKNIDYFLAACGTGMYRGVIVMYTNEEFIKDKSGTRVSQLAQAFSSLGWGVFFIYKGEKESKHYPVYAGGNVFQIEEKEALDMLFPRLLQHTFDGSMPKVVANTAASTHGAKWLNQFAVRGWKTYYLWDKPAKEQWKAEDSFLLHQSMKTVTSSEEKAETLKKKGISQPVVLSDGIDSSYFQHPRNKVKSEELVIGCVEGNKERIDWEFLLDLTRKNKNVTIHTVSSDRPQHVKQEKRIKWYRPREERDLVNLAARWSLVGAFYEDMVQNDLFTAFLLSLGLPVLGNFQESAEVFPRGMFLNLEEDIEKQMKEARKQEFPYSTWHQRIQSNSWEAKAEQLAGLQVQNPFQPVVVQ</sequence>
<proteinExistence type="predicted"/>
<evidence type="ECO:0008006" key="3">
    <source>
        <dbReference type="Google" id="ProtNLM"/>
    </source>
</evidence>